<dbReference type="EMBL" id="FOLG01000011">
    <property type="protein sequence ID" value="SFC89863.1"/>
    <property type="molecule type" value="Genomic_DNA"/>
</dbReference>
<dbReference type="AlphaFoldDB" id="A0A1I1N4W4"/>
<sequence>MSATLELIWRVRKNRFGGRFGAYHEHLEFAEDWLVRKVNAAPGDLMMLVADCHADATRIDMYWAPPSALEGDRNLAVAYARRHLVDAFPFGDGLTRCSSLPGIVGTELPKESTVALHRQGRSYRSHASPTCRQRGCLPDTPSLH</sequence>
<accession>A0A1I1N4W4</accession>
<gene>
    <name evidence="2" type="ORF">SAMN04488094_11110</name>
</gene>
<evidence type="ECO:0000256" key="1">
    <source>
        <dbReference type="SAM" id="MobiDB-lite"/>
    </source>
</evidence>
<reference evidence="2 3" key="1">
    <citation type="submission" date="2016-10" db="EMBL/GenBank/DDBJ databases">
        <authorList>
            <person name="de Groot N.N."/>
        </authorList>
    </citation>
    <scope>NUCLEOTIDE SEQUENCE [LARGE SCALE GENOMIC DNA]</scope>
    <source>
        <strain evidence="2 3">DSM 19548</strain>
    </source>
</reference>
<dbReference type="Proteomes" id="UP000198728">
    <property type="component" value="Unassembled WGS sequence"/>
</dbReference>
<dbReference type="STRING" id="441112.SAMN04488094_11110"/>
<protein>
    <submittedName>
        <fullName evidence="2">Uncharacterized protein</fullName>
    </submittedName>
</protein>
<dbReference type="RefSeq" id="WP_093361756.1">
    <property type="nucleotide sequence ID" value="NZ_FOLG01000011.1"/>
</dbReference>
<evidence type="ECO:0000313" key="2">
    <source>
        <dbReference type="EMBL" id="SFC89863.1"/>
    </source>
</evidence>
<keyword evidence="3" id="KW-1185">Reference proteome</keyword>
<feature type="region of interest" description="Disordered" evidence="1">
    <location>
        <begin position="118"/>
        <end position="144"/>
    </location>
</feature>
<organism evidence="2 3">
    <name type="scientific">Tropicimonas isoalkanivorans</name>
    <dbReference type="NCBI Taxonomy" id="441112"/>
    <lineage>
        <taxon>Bacteria</taxon>
        <taxon>Pseudomonadati</taxon>
        <taxon>Pseudomonadota</taxon>
        <taxon>Alphaproteobacteria</taxon>
        <taxon>Rhodobacterales</taxon>
        <taxon>Roseobacteraceae</taxon>
        <taxon>Tropicimonas</taxon>
    </lineage>
</organism>
<name>A0A1I1N4W4_9RHOB</name>
<proteinExistence type="predicted"/>
<evidence type="ECO:0000313" key="3">
    <source>
        <dbReference type="Proteomes" id="UP000198728"/>
    </source>
</evidence>